<dbReference type="RefSeq" id="WP_138987474.1">
    <property type="nucleotide sequence ID" value="NZ_CP043869.1"/>
</dbReference>
<dbReference type="GO" id="GO:0003677">
    <property type="term" value="F:DNA binding"/>
    <property type="evidence" value="ECO:0007669"/>
    <property type="project" value="UniProtKB-UniRule"/>
</dbReference>
<name>A0A5P1RC87_9GAMM</name>
<evidence type="ECO:0000313" key="5">
    <source>
        <dbReference type="Proteomes" id="UP000324760"/>
    </source>
</evidence>
<keyword evidence="5" id="KW-1185">Reference proteome</keyword>
<organism evidence="4 5">
    <name type="scientific">Neptunomonas concharum</name>
    <dbReference type="NCBI Taxonomy" id="1031538"/>
    <lineage>
        <taxon>Bacteria</taxon>
        <taxon>Pseudomonadati</taxon>
        <taxon>Pseudomonadota</taxon>
        <taxon>Gammaproteobacteria</taxon>
        <taxon>Oceanospirillales</taxon>
        <taxon>Oceanospirillaceae</taxon>
        <taxon>Neptunomonas</taxon>
    </lineage>
</organism>
<proteinExistence type="predicted"/>
<evidence type="ECO:0000256" key="2">
    <source>
        <dbReference type="PROSITE-ProRule" id="PRU00335"/>
    </source>
</evidence>
<dbReference type="InterPro" id="IPR009057">
    <property type="entry name" value="Homeodomain-like_sf"/>
</dbReference>
<dbReference type="KEGG" id="ncu:F0U83_11100"/>
<dbReference type="AlphaFoldDB" id="A0A5P1RC87"/>
<evidence type="ECO:0000256" key="1">
    <source>
        <dbReference type="ARBA" id="ARBA00023125"/>
    </source>
</evidence>
<evidence type="ECO:0000313" key="4">
    <source>
        <dbReference type="EMBL" id="QEQ97217.1"/>
    </source>
</evidence>
<feature type="domain" description="HTH tetR-type" evidence="3">
    <location>
        <begin position="8"/>
        <end position="68"/>
    </location>
</feature>
<dbReference type="InterPro" id="IPR001647">
    <property type="entry name" value="HTH_TetR"/>
</dbReference>
<dbReference type="PANTHER" id="PTHR43479">
    <property type="entry name" value="ACREF/ENVCD OPERON REPRESSOR-RELATED"/>
    <property type="match status" value="1"/>
</dbReference>
<protein>
    <submittedName>
        <fullName evidence="4">TetR/AcrR family transcriptional regulator</fullName>
    </submittedName>
</protein>
<dbReference type="SUPFAM" id="SSF46689">
    <property type="entry name" value="Homeodomain-like"/>
    <property type="match status" value="1"/>
</dbReference>
<keyword evidence="1 2" id="KW-0238">DNA-binding</keyword>
<dbReference type="InterPro" id="IPR050624">
    <property type="entry name" value="HTH-type_Tx_Regulator"/>
</dbReference>
<dbReference type="Pfam" id="PF00440">
    <property type="entry name" value="TetR_N"/>
    <property type="match status" value="1"/>
</dbReference>
<evidence type="ECO:0000259" key="3">
    <source>
        <dbReference type="PROSITE" id="PS50977"/>
    </source>
</evidence>
<dbReference type="Proteomes" id="UP000324760">
    <property type="component" value="Chromosome"/>
</dbReference>
<feature type="DNA-binding region" description="H-T-H motif" evidence="2">
    <location>
        <begin position="31"/>
        <end position="50"/>
    </location>
</feature>
<dbReference type="Gene3D" id="1.10.357.10">
    <property type="entry name" value="Tetracycline Repressor, domain 2"/>
    <property type="match status" value="1"/>
</dbReference>
<gene>
    <name evidence="4" type="ORF">F0U83_11100</name>
</gene>
<accession>A0A5P1RC87</accession>
<dbReference type="PROSITE" id="PS50977">
    <property type="entry name" value="HTH_TETR_2"/>
    <property type="match status" value="1"/>
</dbReference>
<reference evidence="4 5" key="1">
    <citation type="journal article" date="2019" name="Biochem. Eng. J.">
        <title>Metabolic engineering of the marine bacteria Neptunomonas concharum for the production of acetoin and meso-2,3-butanediol from acetate.</title>
        <authorList>
            <person name="Li W."/>
            <person name="Pu N."/>
            <person name="Liu C.-X."/>
            <person name="Yuan Q.-P."/>
            <person name="Li Z.-J."/>
        </authorList>
    </citation>
    <scope>NUCLEOTIDE SEQUENCE [LARGE SCALE GENOMIC DNA]</scope>
    <source>
        <strain evidence="4 5">JCM17730</strain>
    </source>
</reference>
<dbReference type="PRINTS" id="PR00455">
    <property type="entry name" value="HTHTETR"/>
</dbReference>
<dbReference type="OrthoDB" id="4541465at2"/>
<sequence>MSSREDAGKTKQLIVRTALLLVSEQGMSGLTAANLIKRAGISKGGLYHHFKQMDEVAKAALHLLIDEMLEQMTLEPAISVEHLLEHLERNVFRAFTGNPSQVKALYSFLAIAMFEQIYRQEMKRFFEQLRIYLRENLHAFLGRKLSQDKLDAVVQVLCTQVYGLAIHQYIHDEQESRNSWRAFRDSIHILLANPQVSLSR</sequence>
<dbReference type="PANTHER" id="PTHR43479:SF11">
    <property type="entry name" value="ACREF_ENVCD OPERON REPRESSOR-RELATED"/>
    <property type="match status" value="1"/>
</dbReference>
<dbReference type="EMBL" id="CP043869">
    <property type="protein sequence ID" value="QEQ97217.1"/>
    <property type="molecule type" value="Genomic_DNA"/>
</dbReference>